<feature type="chain" id="PRO_5025458811" description="RHS repeat protein" evidence="3">
    <location>
        <begin position="46"/>
        <end position="1440"/>
    </location>
</feature>
<evidence type="ECO:0000313" key="6">
    <source>
        <dbReference type="EMBL" id="MQA40165.1"/>
    </source>
</evidence>
<dbReference type="Gene3D" id="2.180.10.10">
    <property type="entry name" value="RHS repeat-associated core"/>
    <property type="match status" value="3"/>
</dbReference>
<reference evidence="6 7" key="1">
    <citation type="submission" date="2019-10" db="EMBL/GenBank/DDBJ databases">
        <title>Two novel species isolated from a subtropical stream in China.</title>
        <authorList>
            <person name="Lu H."/>
        </authorList>
    </citation>
    <scope>NUCLEOTIDE SEQUENCE [LARGE SCALE GENOMIC DNA]</scope>
    <source>
        <strain evidence="6 7">FT29W</strain>
    </source>
</reference>
<evidence type="ECO:0000259" key="4">
    <source>
        <dbReference type="Pfam" id="PF20148"/>
    </source>
</evidence>
<dbReference type="PRINTS" id="PR00394">
    <property type="entry name" value="RHSPROTEIN"/>
</dbReference>
<gene>
    <name evidence="6" type="ORF">GEV02_18605</name>
</gene>
<dbReference type="PANTHER" id="PTHR32305:SF15">
    <property type="entry name" value="PROTEIN RHSA-RELATED"/>
    <property type="match status" value="1"/>
</dbReference>
<dbReference type="InterPro" id="IPR022385">
    <property type="entry name" value="Rhs_assc_core"/>
</dbReference>
<feature type="domain" description="Teneurin-like YD-shell" evidence="5">
    <location>
        <begin position="743"/>
        <end position="870"/>
    </location>
</feature>
<keyword evidence="3" id="KW-0732">Signal</keyword>
<dbReference type="Pfam" id="PF25023">
    <property type="entry name" value="TEN_YD-shell"/>
    <property type="match status" value="1"/>
</dbReference>
<name>A0A6A7N508_9BURK</name>
<evidence type="ECO:0000256" key="2">
    <source>
        <dbReference type="SAM" id="MobiDB-lite"/>
    </source>
</evidence>
<feature type="domain" description="DUF6531" evidence="4">
    <location>
        <begin position="119"/>
        <end position="169"/>
    </location>
</feature>
<feature type="region of interest" description="Disordered" evidence="2">
    <location>
        <begin position="74"/>
        <end position="119"/>
    </location>
</feature>
<feature type="compositionally biased region" description="Low complexity" evidence="2">
    <location>
        <begin position="76"/>
        <end position="100"/>
    </location>
</feature>
<dbReference type="PANTHER" id="PTHR32305">
    <property type="match status" value="1"/>
</dbReference>
<keyword evidence="7" id="KW-1185">Reference proteome</keyword>
<organism evidence="6 7">
    <name type="scientific">Rugamonas aquatica</name>
    <dbReference type="NCBI Taxonomy" id="2743357"/>
    <lineage>
        <taxon>Bacteria</taxon>
        <taxon>Pseudomonadati</taxon>
        <taxon>Pseudomonadota</taxon>
        <taxon>Betaproteobacteria</taxon>
        <taxon>Burkholderiales</taxon>
        <taxon>Oxalobacteraceae</taxon>
        <taxon>Telluria group</taxon>
        <taxon>Rugamonas</taxon>
    </lineage>
</organism>
<evidence type="ECO:0000313" key="7">
    <source>
        <dbReference type="Proteomes" id="UP000440498"/>
    </source>
</evidence>
<dbReference type="NCBIfam" id="TIGR01643">
    <property type="entry name" value="YD_repeat_2x"/>
    <property type="match status" value="4"/>
</dbReference>
<comment type="caution">
    <text evidence="6">The sequence shown here is derived from an EMBL/GenBank/DDBJ whole genome shotgun (WGS) entry which is preliminary data.</text>
</comment>
<accession>A0A6A7N508</accession>
<evidence type="ECO:0000256" key="1">
    <source>
        <dbReference type="ARBA" id="ARBA00022737"/>
    </source>
</evidence>
<feature type="signal peptide" evidence="3">
    <location>
        <begin position="1"/>
        <end position="45"/>
    </location>
</feature>
<dbReference type="InterPro" id="IPR056823">
    <property type="entry name" value="TEN-like_YD-shell"/>
</dbReference>
<evidence type="ECO:0008006" key="8">
    <source>
        <dbReference type="Google" id="ProtNLM"/>
    </source>
</evidence>
<sequence>MSCCCNDCNQTVIIIATLEDWMNSRISVAFKAVFLLSLVAPPAFADDPDIQSVEIPHKKLRPFWGGDDVSGRGNFSSSSGIAKGSSSAGTGPADAGPAAANTVDPAATDDSKTCPKTENPVILSTGEKYKDEVDFSAGGEYGLGVSRTYRSKQATGSLFGPNWLSNLDIPRIVFTTAGCTITPDGACIPQKATVTDTDGTKFTHKFNGQISSLTSNSALRARSELMRKFAAANGVKLAPLAAGDSYTYSSGGAASTGTLLYTPGSGWTLEKNHVTYYYDDSGRIQSISDDIGVGVYYTYLTGRVSRITNTAGKFIELGWGTNSRVSTVKDASGNIWTYGYNAGGMLTSVTSPTIAGQTADLRTYHYENADPTLLTGISINGARYSTYAYYADKRVQQSSLAGGEQSDTFTYGANTTLVTNALGQPTTYTFATISGEKKLTDVSRSATGTCGGANAKNVYLPNGYPDYSLDWKGNRTQYSIDAAGRILSVTTAAGTADALTRTNVWNDSQIDHIDYAGTSGVAYYRISYTYYTSGYPTGRVASVTEDDLKTGKQRKTNYGYSFNSSGTIASRTYTEILANGVTGTTTVTYDAFGNMATLTNALNQQESWTGYNGLGLPGSHIDINGVQTNYAYAPNGNLTSITQMLPTGARVTTLAYNNNKQVTDITYADGRVQRYRYNAATRLEKVGDALSKFELTSIDVANNTVKVSSERATPGSGATPAATVSGEFSNSMVRDSLGRSYRRLGNSGQRVDYRYDGNGNLESVTDVQSHVTRYEYDSQNRLLKQTAPDLGVTEYSYDDNGMLEWVKDPRGHTTSYARNGFGDVTTQVSPDSGTTTYDYDSAGLLYSESKANGKVLVYGWDKLGRLLSRSSGGVSEIYTYDSGAYGKGHLTSVSDATGSTSFAYNAAAQLTGKVSNINGANYTLGWGYDAAGRLSTMTYPGGFSLGYDYDAYGRLSRIRSSLSGTWSVLADTFLYQAANGARYAWRFGNGLPRSVTLDTDGRIAQMTSSAVHNVTLGYNNVDLIQTLTDAVNTPMTQTLGYDAADRLGSTNRSTDAQAFSWDTVGNRTGQTRQGIGYSYTINPLNNQLSAWSGNGKARSLYYDQAGNLGSESRNDGSRTYEYDTFNRLSKVYVNGAVVGDYRNNAFNQRAYKIAGGATASIYGPSGELLAESGASNTNYVWVGGELLGIVRGGTFYASHNDHLGRPEVLTNATGGIVWRAANAAFDRAVTSDTIGGLNIAFPGQYVDSESGLWYNWNRYYDPTVGRYLQSDPIGLDGGINTYAYVGGNPLSKMDPSGLASAIILSGGISSNPFGHIALATSGSGVYSFGTVHPYGSSMDKYLASQVAERMVQIVLLNTTPAQEASLRESMVQPKGKYGAINNNCSTSVGKAMNAAGLSSSDPSTLPGFTFYDALSLPGAQYIYIPQGGAIPANLGTFNPN</sequence>
<dbReference type="InterPro" id="IPR006530">
    <property type="entry name" value="YD"/>
</dbReference>
<evidence type="ECO:0000259" key="5">
    <source>
        <dbReference type="Pfam" id="PF25023"/>
    </source>
</evidence>
<dbReference type="InterPro" id="IPR031325">
    <property type="entry name" value="RHS_repeat"/>
</dbReference>
<dbReference type="EMBL" id="WHUG01000007">
    <property type="protein sequence ID" value="MQA40165.1"/>
    <property type="molecule type" value="Genomic_DNA"/>
</dbReference>
<dbReference type="Pfam" id="PF05593">
    <property type="entry name" value="RHS_repeat"/>
    <property type="match status" value="3"/>
</dbReference>
<dbReference type="Proteomes" id="UP000440498">
    <property type="component" value="Unassembled WGS sequence"/>
</dbReference>
<protein>
    <recommendedName>
        <fullName evidence="8">RHS repeat protein</fullName>
    </recommendedName>
</protein>
<proteinExistence type="predicted"/>
<keyword evidence="1" id="KW-0677">Repeat</keyword>
<dbReference type="InterPro" id="IPR050708">
    <property type="entry name" value="T6SS_VgrG/RHS"/>
</dbReference>
<dbReference type="NCBIfam" id="TIGR03696">
    <property type="entry name" value="Rhs_assc_core"/>
    <property type="match status" value="1"/>
</dbReference>
<dbReference type="InterPro" id="IPR045351">
    <property type="entry name" value="DUF6531"/>
</dbReference>
<dbReference type="Pfam" id="PF20148">
    <property type="entry name" value="DUF6531"/>
    <property type="match status" value="1"/>
</dbReference>
<evidence type="ECO:0000256" key="3">
    <source>
        <dbReference type="SAM" id="SignalP"/>
    </source>
</evidence>